<dbReference type="InterPro" id="IPR037150">
    <property type="entry name" value="H-NS_C_dom_sf"/>
</dbReference>
<dbReference type="Proteomes" id="UP001431963">
    <property type="component" value="Unassembled WGS sequence"/>
</dbReference>
<proteinExistence type="predicted"/>
<evidence type="ECO:0000313" key="2">
    <source>
        <dbReference type="EMBL" id="MEH7828851.1"/>
    </source>
</evidence>
<dbReference type="Gene3D" id="4.10.430.10">
    <property type="entry name" value="Histone-like protein H-NS, C-terminal domain"/>
    <property type="match status" value="1"/>
</dbReference>
<accession>A0ABU8BVY9</accession>
<protein>
    <submittedName>
        <fullName evidence="2">H-NS histone family protein</fullName>
    </submittedName>
</protein>
<dbReference type="Pfam" id="PF00816">
    <property type="entry name" value="Histone_HNS"/>
    <property type="match status" value="1"/>
</dbReference>
<dbReference type="SMART" id="SM00528">
    <property type="entry name" value="HNS"/>
    <property type="match status" value="1"/>
</dbReference>
<reference evidence="2" key="1">
    <citation type="submission" date="2024-02" db="EMBL/GenBank/DDBJ databases">
        <title>Genome sequences of strain Gemmobacter sp. JM10B15.</title>
        <authorList>
            <person name="Zhang M."/>
        </authorList>
    </citation>
    <scope>NUCLEOTIDE SEQUENCE</scope>
    <source>
        <strain evidence="2">JM10B15</strain>
    </source>
</reference>
<comment type="caution">
    <text evidence="2">The sequence shown here is derived from an EMBL/GenBank/DDBJ whole genome shotgun (WGS) entry which is preliminary data.</text>
</comment>
<organism evidence="2 3">
    <name type="scientific">Gemmobacter denitrificans</name>
    <dbReference type="NCBI Taxonomy" id="3123040"/>
    <lineage>
        <taxon>Bacteria</taxon>
        <taxon>Pseudomonadati</taxon>
        <taxon>Pseudomonadota</taxon>
        <taxon>Alphaproteobacteria</taxon>
        <taxon>Rhodobacterales</taxon>
        <taxon>Paracoccaceae</taxon>
        <taxon>Gemmobacter</taxon>
    </lineage>
</organism>
<keyword evidence="3" id="KW-1185">Reference proteome</keyword>
<feature type="domain" description="DNA-binding protein H-NS-like C-terminal" evidence="1">
    <location>
        <begin position="60"/>
        <end position="105"/>
    </location>
</feature>
<evidence type="ECO:0000313" key="3">
    <source>
        <dbReference type="Proteomes" id="UP001431963"/>
    </source>
</evidence>
<gene>
    <name evidence="2" type="ORF">V6590_11875</name>
</gene>
<dbReference type="SUPFAM" id="SSF81273">
    <property type="entry name" value="H-NS histone-like proteins"/>
    <property type="match status" value="1"/>
</dbReference>
<evidence type="ECO:0000259" key="1">
    <source>
        <dbReference type="SMART" id="SM00528"/>
    </source>
</evidence>
<dbReference type="EMBL" id="JBALHR010000006">
    <property type="protein sequence ID" value="MEH7828851.1"/>
    <property type="molecule type" value="Genomic_DNA"/>
</dbReference>
<dbReference type="RefSeq" id="WP_335423286.1">
    <property type="nucleotide sequence ID" value="NZ_JBALHR010000006.1"/>
</dbReference>
<name>A0ABU8BVY9_9RHOB</name>
<dbReference type="InterPro" id="IPR027444">
    <property type="entry name" value="H-NS_C_dom"/>
</dbReference>
<sequence length="129" mass="14086">MADCDLEALSLSGLKKMQKDVATAISTYRDLQQAEVRAKVEAFAQELGFSLAELAGTETISSRAPAAAQYLNSENTSFNWSSLGRKPQWFVEALEVGKTCKDLLIAYSIGLCGIRVRKLEANALRSIII</sequence>